<feature type="binding site" evidence="5">
    <location>
        <position position="100"/>
    </location>
    <ligand>
        <name>substrate</name>
    </ligand>
</feature>
<dbReference type="InterPro" id="IPR026263">
    <property type="entry name" value="Alkaline_phosphatase_prok"/>
</dbReference>
<evidence type="ECO:0000256" key="2">
    <source>
        <dbReference type="ARBA" id="ARBA00022723"/>
    </source>
</evidence>
<organism evidence="6 7">
    <name type="scientific">Taibaiella soli</name>
    <dbReference type="NCBI Taxonomy" id="1649169"/>
    <lineage>
        <taxon>Bacteria</taxon>
        <taxon>Pseudomonadati</taxon>
        <taxon>Bacteroidota</taxon>
        <taxon>Chitinophagia</taxon>
        <taxon>Chitinophagales</taxon>
        <taxon>Chitinophagaceae</taxon>
        <taxon>Taibaiella</taxon>
    </lineage>
</organism>
<dbReference type="Gene3D" id="3.30.1360.150">
    <property type="match status" value="1"/>
</dbReference>
<evidence type="ECO:0000313" key="7">
    <source>
        <dbReference type="Proteomes" id="UP000248745"/>
    </source>
</evidence>
<gene>
    <name evidence="6" type="ORF">DN068_06560</name>
</gene>
<name>A0A2W2ADW7_9BACT</name>
<dbReference type="SUPFAM" id="SSF53649">
    <property type="entry name" value="Alkaline phosphatase-like"/>
    <property type="match status" value="1"/>
</dbReference>
<dbReference type="InterPro" id="IPR002591">
    <property type="entry name" value="Phosphodiest/P_Trfase"/>
</dbReference>
<comment type="caution">
    <text evidence="6">The sequence shown here is derived from an EMBL/GenBank/DDBJ whole genome shotgun (WGS) entry which is preliminary data.</text>
</comment>
<dbReference type="PIRSF" id="PIRSF031924">
    <property type="entry name" value="Pi-irrepressible_AP"/>
    <property type="match status" value="1"/>
</dbReference>
<evidence type="ECO:0000256" key="1">
    <source>
        <dbReference type="ARBA" id="ARBA00022553"/>
    </source>
</evidence>
<dbReference type="Gene3D" id="3.40.720.10">
    <property type="entry name" value="Alkaline Phosphatase, subunit A"/>
    <property type="match status" value="1"/>
</dbReference>
<keyword evidence="1 4" id="KW-0597">Phosphoprotein</keyword>
<dbReference type="GO" id="GO:0046872">
    <property type="term" value="F:metal ion binding"/>
    <property type="evidence" value="ECO:0007669"/>
    <property type="project" value="UniProtKB-KW"/>
</dbReference>
<evidence type="ECO:0000256" key="3">
    <source>
        <dbReference type="ARBA" id="ARBA00022729"/>
    </source>
</evidence>
<reference evidence="6 7" key="1">
    <citation type="submission" date="2018-06" db="EMBL/GenBank/DDBJ databases">
        <title>Mucibacter soli gen. nov., sp. nov., a new member of the family Chitinophagaceae producing mucin.</title>
        <authorList>
            <person name="Kim M.-K."/>
            <person name="Park S."/>
            <person name="Kim T.-S."/>
            <person name="Joung Y."/>
            <person name="Han J.-H."/>
            <person name="Kim S.B."/>
        </authorList>
    </citation>
    <scope>NUCLEOTIDE SEQUENCE [LARGE SCALE GENOMIC DNA]</scope>
    <source>
        <strain evidence="6 7">R1-15</strain>
    </source>
</reference>
<dbReference type="GO" id="GO:0004035">
    <property type="term" value="F:alkaline phosphatase activity"/>
    <property type="evidence" value="ECO:0007669"/>
    <property type="project" value="InterPro"/>
</dbReference>
<proteinExistence type="predicted"/>
<dbReference type="RefSeq" id="WP_110998105.1">
    <property type="nucleotide sequence ID" value="NZ_QKTW01000010.1"/>
</dbReference>
<keyword evidence="2" id="KW-0479">Metal-binding</keyword>
<dbReference type="PANTHER" id="PTHR10151:SF120">
    <property type="entry name" value="BIS(5'-ADENOSYL)-TRIPHOSPHATASE"/>
    <property type="match status" value="1"/>
</dbReference>
<keyword evidence="3" id="KW-0732">Signal</keyword>
<evidence type="ECO:0000313" key="6">
    <source>
        <dbReference type="EMBL" id="PZF73655.1"/>
    </source>
</evidence>
<dbReference type="Pfam" id="PF01663">
    <property type="entry name" value="Phosphodiest"/>
    <property type="match status" value="1"/>
</dbReference>
<dbReference type="PANTHER" id="PTHR10151">
    <property type="entry name" value="ECTONUCLEOTIDE PYROPHOSPHATASE/PHOSPHODIESTERASE"/>
    <property type="match status" value="1"/>
</dbReference>
<evidence type="ECO:0000256" key="5">
    <source>
        <dbReference type="PIRSR" id="PIRSR031924-51"/>
    </source>
</evidence>
<dbReference type="InterPro" id="IPR017850">
    <property type="entry name" value="Alkaline_phosphatase_core_sf"/>
</dbReference>
<dbReference type="EMBL" id="QKTW01000010">
    <property type="protein sequence ID" value="PZF73655.1"/>
    <property type="molecule type" value="Genomic_DNA"/>
</dbReference>
<keyword evidence="7" id="KW-1185">Reference proteome</keyword>
<feature type="active site" description="Phosphothreonine intermediate" evidence="4">
    <location>
        <position position="79"/>
    </location>
</feature>
<dbReference type="CDD" id="cd16016">
    <property type="entry name" value="AP-SPAP"/>
    <property type="match status" value="1"/>
</dbReference>
<sequence length="545" mass="60607">MKRFLLFAGSFLFGLSAFGQKVIKITRPKLVVGIVVDQMRWDYLYRFYDLYKPDGGFKRLLGDGFSCDNAMVPYLPTVTACGHTCVYTGSVPAIHGITGNNWWDNNLNREMYCTEDKKVTTVGSSSVEPGQMSPVNVQVTTITDELRLATNFKNKVIGMSMKDRGAIIPAGHSANAAYWYDGKSGNFISSTYYMQQLPDWMQQFNGRKLVDSFYKMNWNLALSKDKYNQYCDDDANPYEAKPFGANTLTMPYKLEQFAGTDYSKITVTPYANDLLASLAKTAIVAEHMGKTPETDFLTVSFSSTDYVGHSFGPNSWELMDTYVRLDKTLGDLFAFLDKTLGKDQYTVFLTADHAGAHIPEFLAKHGIPGGRWDDNAIKKELTAMLQKKFGVDSLVNYVGEYDVYLNRASLRRNHIDIDNVKASITNYLLKNDKVLQVVDLANANAATVPLPIREMVINGYNPAHSGDLQIIMKTGVMDSGPTGMSHGVWNAYDAHIPLVFMGWGIKAGHTTREVHMTDISATVAALLHIQMPSGCVGKVITEIVP</sequence>
<accession>A0A2W2ADW7</accession>
<dbReference type="OrthoDB" id="9766127at2"/>
<dbReference type="AlphaFoldDB" id="A0A2W2ADW7"/>
<feature type="binding site" evidence="5">
    <location>
        <begin position="162"/>
        <end position="164"/>
    </location>
    <ligand>
        <name>substrate</name>
    </ligand>
</feature>
<dbReference type="Proteomes" id="UP000248745">
    <property type="component" value="Unassembled WGS sequence"/>
</dbReference>
<evidence type="ECO:0000256" key="4">
    <source>
        <dbReference type="PIRSR" id="PIRSR031924-50"/>
    </source>
</evidence>
<dbReference type="NCBIfam" id="NF042991">
    <property type="entry name" value="alk_phos_PafA"/>
    <property type="match status" value="1"/>
</dbReference>
<protein>
    <submittedName>
        <fullName evidence="6">Alkaline phosphatase family protein</fullName>
    </submittedName>
</protein>